<reference evidence="1" key="1">
    <citation type="journal article" date="2015" name="Front. Microbiol.">
        <title>Combining genomic sequencing methods to explore viral diversity and reveal potential virus-host interactions.</title>
        <authorList>
            <person name="Chow C.E."/>
            <person name="Winget D.M."/>
            <person name="White R.A.III."/>
            <person name="Hallam S.J."/>
            <person name="Suttle C.A."/>
        </authorList>
    </citation>
    <scope>NUCLEOTIDE SEQUENCE</scope>
    <source>
        <strain evidence="1">Anoxic2_1</strain>
    </source>
</reference>
<protein>
    <submittedName>
        <fullName evidence="1">Uncharacterized protein</fullName>
    </submittedName>
</protein>
<evidence type="ECO:0000313" key="1">
    <source>
        <dbReference type="EMBL" id="AKH46700.1"/>
    </source>
</evidence>
<organism evidence="1">
    <name type="scientific">uncultured marine virus</name>
    <dbReference type="NCBI Taxonomy" id="186617"/>
    <lineage>
        <taxon>Viruses</taxon>
        <taxon>environmental samples</taxon>
    </lineage>
</organism>
<sequence>MSASRRRWKAHASPLRSLKEVSHHIKDAPGRCTRDRRRDRSVRCGGYPDIDPFGVLTPRRL</sequence>
<dbReference type="EMBL" id="KR029585">
    <property type="protein sequence ID" value="AKH46700.1"/>
    <property type="molecule type" value="Genomic_DNA"/>
</dbReference>
<proteinExistence type="predicted"/>
<accession>A0A0F7L434</accession>
<reference evidence="1" key="2">
    <citation type="submission" date="2015-03" db="EMBL/GenBank/DDBJ databases">
        <authorList>
            <person name="Chow C.-E.T."/>
            <person name="Winget D.M."/>
            <person name="White R.A.III."/>
            <person name="Hallam S.J."/>
            <person name="Suttle C.A."/>
        </authorList>
    </citation>
    <scope>NUCLEOTIDE SEQUENCE</scope>
    <source>
        <strain evidence="1">Anoxic2_1</strain>
    </source>
</reference>
<name>A0A0F7L434_9VIRU</name>